<evidence type="ECO:0000256" key="2">
    <source>
        <dbReference type="ARBA" id="ARBA00007613"/>
    </source>
</evidence>
<feature type="chain" id="PRO_5021701722" evidence="8">
    <location>
        <begin position="22"/>
        <end position="520"/>
    </location>
</feature>
<dbReference type="EMBL" id="VJVV01000001">
    <property type="protein sequence ID" value="TRO83607.1"/>
    <property type="molecule type" value="Genomic_DNA"/>
</dbReference>
<protein>
    <submittedName>
        <fullName evidence="9">TolC family protein</fullName>
    </submittedName>
</protein>
<dbReference type="GO" id="GO:0015288">
    <property type="term" value="F:porin activity"/>
    <property type="evidence" value="ECO:0007669"/>
    <property type="project" value="TreeGrafter"/>
</dbReference>
<dbReference type="AlphaFoldDB" id="A0A550JKB1"/>
<name>A0A550JKB1_9BACT</name>
<dbReference type="PANTHER" id="PTHR30026:SF23">
    <property type="entry name" value="TO APRF-PUTATIVE OUTER MEMBRANE EFFLUX PROTEIN OR SECRETED ALKALINE PHOSPHATASE-RELATED"/>
    <property type="match status" value="1"/>
</dbReference>
<keyword evidence="7" id="KW-0998">Cell outer membrane</keyword>
<evidence type="ECO:0000256" key="3">
    <source>
        <dbReference type="ARBA" id="ARBA00022448"/>
    </source>
</evidence>
<dbReference type="GO" id="GO:0015562">
    <property type="term" value="F:efflux transmembrane transporter activity"/>
    <property type="evidence" value="ECO:0007669"/>
    <property type="project" value="InterPro"/>
</dbReference>
<evidence type="ECO:0000256" key="1">
    <source>
        <dbReference type="ARBA" id="ARBA00004442"/>
    </source>
</evidence>
<gene>
    <name evidence="9" type="ORF">FL622_00040</name>
</gene>
<dbReference type="GO" id="GO:1990281">
    <property type="term" value="C:efflux pump complex"/>
    <property type="evidence" value="ECO:0007669"/>
    <property type="project" value="TreeGrafter"/>
</dbReference>
<dbReference type="PANTHER" id="PTHR30026">
    <property type="entry name" value="OUTER MEMBRANE PROTEIN TOLC"/>
    <property type="match status" value="1"/>
</dbReference>
<proteinExistence type="inferred from homology"/>
<dbReference type="InterPro" id="IPR003423">
    <property type="entry name" value="OMP_efflux"/>
</dbReference>
<dbReference type="Gene3D" id="1.20.1600.10">
    <property type="entry name" value="Outer membrane efflux proteins (OEP)"/>
    <property type="match status" value="1"/>
</dbReference>
<organism evidence="9 10">
    <name type="scientific">Trichloromonas acetexigens</name>
    <dbReference type="NCBI Taxonomy" id="38815"/>
    <lineage>
        <taxon>Bacteria</taxon>
        <taxon>Pseudomonadati</taxon>
        <taxon>Thermodesulfobacteriota</taxon>
        <taxon>Desulfuromonadia</taxon>
        <taxon>Desulfuromonadales</taxon>
        <taxon>Trichloromonadaceae</taxon>
        <taxon>Trichloromonas</taxon>
    </lineage>
</organism>
<evidence type="ECO:0000256" key="8">
    <source>
        <dbReference type="SAM" id="SignalP"/>
    </source>
</evidence>
<evidence type="ECO:0000313" key="10">
    <source>
        <dbReference type="Proteomes" id="UP000317155"/>
    </source>
</evidence>
<comment type="caution">
    <text evidence="9">The sequence shown here is derived from an EMBL/GenBank/DDBJ whole genome shotgun (WGS) entry which is preliminary data.</text>
</comment>
<reference evidence="9 10" key="1">
    <citation type="submission" date="2019-07" db="EMBL/GenBank/DDBJ databases">
        <title>Insights of Desulfuromonas acetexigens electromicrobiology.</title>
        <authorList>
            <person name="Katuri K."/>
            <person name="Sapireddy V."/>
            <person name="Shaw D.R."/>
            <person name="Saikaly P."/>
        </authorList>
    </citation>
    <scope>NUCLEOTIDE SEQUENCE [LARGE SCALE GENOMIC DNA]</scope>
    <source>
        <strain evidence="9 10">2873</strain>
    </source>
</reference>
<keyword evidence="3" id="KW-0813">Transport</keyword>
<keyword evidence="4" id="KW-1134">Transmembrane beta strand</keyword>
<evidence type="ECO:0000313" key="9">
    <source>
        <dbReference type="EMBL" id="TRO83607.1"/>
    </source>
</evidence>
<dbReference type="Pfam" id="PF02321">
    <property type="entry name" value="OEP"/>
    <property type="match status" value="1"/>
</dbReference>
<comment type="similarity">
    <text evidence="2">Belongs to the outer membrane factor (OMF) (TC 1.B.17) family.</text>
</comment>
<keyword evidence="8" id="KW-0732">Signal</keyword>
<dbReference type="SUPFAM" id="SSF56954">
    <property type="entry name" value="Outer membrane efflux proteins (OEP)"/>
    <property type="match status" value="1"/>
</dbReference>
<dbReference type="GO" id="GO:0009279">
    <property type="term" value="C:cell outer membrane"/>
    <property type="evidence" value="ECO:0007669"/>
    <property type="project" value="UniProtKB-SubCell"/>
</dbReference>
<keyword evidence="6" id="KW-0472">Membrane</keyword>
<sequence>MPRLLLLAGLCLLLTVAPVAAEEEAVLPPLSLREALFRGLEENFDLLAERVNLPIGREDVTVEEARFDPLADAVLSMEGERTPTASGSYVGPYARRRELLVGVGLGKVFETGLAARLALESSRLQSNADAARLDPEYRSYLVLDLRQPLLRDAGAEVTTTELRLADQQLEQARFDYLDQAQRLAEEIELAYFELARAHEILRLRIESRELARELLLGNNAKFEAGIVPITEVQEAETAVAARDEQVVSARQQMETAAHRLKDLLEITYNDPRASGPLLTEPLPGTDQVRPDLEAALALALDSRPDLERQRLEIASRDIRLAYQRNQRLPRLDLEASLGVNGLSGEADGSGALAARRYEGDYWRSLDETGQGDGYEWYAGLRLEYPLGNRAADARYRRAGHEKRQALYRLKGLETTVETEVRNTLTAVERGLERVRVAERFQGLADVTLSQEMERLGEGLSDTFRVLDFQDDIIEARLRKVNALVDFNQGLAGLYRAMGANLERHGILPLSEDKELAHGQD</sequence>
<dbReference type="Proteomes" id="UP000317155">
    <property type="component" value="Unassembled WGS sequence"/>
</dbReference>
<evidence type="ECO:0000256" key="5">
    <source>
        <dbReference type="ARBA" id="ARBA00022692"/>
    </source>
</evidence>
<comment type="subcellular location">
    <subcellularLocation>
        <location evidence="1">Cell outer membrane</location>
    </subcellularLocation>
</comment>
<evidence type="ECO:0000256" key="4">
    <source>
        <dbReference type="ARBA" id="ARBA00022452"/>
    </source>
</evidence>
<feature type="signal peptide" evidence="8">
    <location>
        <begin position="1"/>
        <end position="21"/>
    </location>
</feature>
<keyword evidence="10" id="KW-1185">Reference proteome</keyword>
<accession>A0A550JKB1</accession>
<dbReference type="InterPro" id="IPR051906">
    <property type="entry name" value="TolC-like"/>
</dbReference>
<evidence type="ECO:0000256" key="7">
    <source>
        <dbReference type="ARBA" id="ARBA00023237"/>
    </source>
</evidence>
<keyword evidence="5" id="KW-0812">Transmembrane</keyword>
<evidence type="ECO:0000256" key="6">
    <source>
        <dbReference type="ARBA" id="ARBA00023136"/>
    </source>
</evidence>
<dbReference type="OrthoDB" id="127236at2"/>
<dbReference type="RefSeq" id="WP_092052112.1">
    <property type="nucleotide sequence ID" value="NZ_FOJJ01000001.1"/>
</dbReference>